<gene>
    <name evidence="10" type="ORF">U1T56_22345</name>
</gene>
<keyword evidence="3 8" id="KW-0813">Transport</keyword>
<dbReference type="Gene3D" id="1.10.3720.10">
    <property type="entry name" value="MetI-like"/>
    <property type="match status" value="1"/>
</dbReference>
<evidence type="ECO:0000256" key="3">
    <source>
        <dbReference type="ARBA" id="ARBA00022448"/>
    </source>
</evidence>
<evidence type="ECO:0000256" key="6">
    <source>
        <dbReference type="ARBA" id="ARBA00022989"/>
    </source>
</evidence>
<dbReference type="Pfam" id="PF00528">
    <property type="entry name" value="BPD_transp_1"/>
    <property type="match status" value="1"/>
</dbReference>
<keyword evidence="6 8" id="KW-1133">Transmembrane helix</keyword>
<feature type="domain" description="ABC transmembrane type-1" evidence="9">
    <location>
        <begin position="93"/>
        <end position="310"/>
    </location>
</feature>
<feature type="transmembrane region" description="Helical" evidence="8">
    <location>
        <begin position="92"/>
        <end position="116"/>
    </location>
</feature>
<evidence type="ECO:0000313" key="10">
    <source>
        <dbReference type="EMBL" id="MEK0085905.1"/>
    </source>
</evidence>
<dbReference type="SUPFAM" id="SSF161098">
    <property type="entry name" value="MetI-like"/>
    <property type="match status" value="1"/>
</dbReference>
<dbReference type="PROSITE" id="PS50928">
    <property type="entry name" value="ABC_TM1"/>
    <property type="match status" value="1"/>
</dbReference>
<evidence type="ECO:0000256" key="8">
    <source>
        <dbReference type="RuleBase" id="RU363032"/>
    </source>
</evidence>
<comment type="subcellular location">
    <subcellularLocation>
        <location evidence="1 8">Cell membrane</location>
        <topology evidence="1 8">Multi-pass membrane protein</topology>
    </subcellularLocation>
</comment>
<name>A0ABU8XZR4_9PROT</name>
<evidence type="ECO:0000259" key="9">
    <source>
        <dbReference type="PROSITE" id="PS50928"/>
    </source>
</evidence>
<feature type="transmembrane region" description="Helical" evidence="8">
    <location>
        <begin position="32"/>
        <end position="58"/>
    </location>
</feature>
<dbReference type="CDD" id="cd06261">
    <property type="entry name" value="TM_PBP2"/>
    <property type="match status" value="1"/>
</dbReference>
<feature type="transmembrane region" description="Helical" evidence="8">
    <location>
        <begin position="128"/>
        <end position="149"/>
    </location>
</feature>
<dbReference type="PANTHER" id="PTHR42929:SF1">
    <property type="entry name" value="INNER MEMBRANE ABC TRANSPORTER PERMEASE PROTEIN YDCU-RELATED"/>
    <property type="match status" value="1"/>
</dbReference>
<evidence type="ECO:0000256" key="1">
    <source>
        <dbReference type="ARBA" id="ARBA00004651"/>
    </source>
</evidence>
<evidence type="ECO:0000256" key="7">
    <source>
        <dbReference type="ARBA" id="ARBA00023136"/>
    </source>
</evidence>
<keyword evidence="5 8" id="KW-0812">Transmembrane</keyword>
<dbReference type="EMBL" id="JBBLZC010000037">
    <property type="protein sequence ID" value="MEK0085905.1"/>
    <property type="molecule type" value="Genomic_DNA"/>
</dbReference>
<accession>A0ABU8XZR4</accession>
<feature type="transmembrane region" description="Helical" evidence="8">
    <location>
        <begin position="288"/>
        <end position="309"/>
    </location>
</feature>
<dbReference type="PANTHER" id="PTHR42929">
    <property type="entry name" value="INNER MEMBRANE ABC TRANSPORTER PERMEASE PROTEIN YDCU-RELATED-RELATED"/>
    <property type="match status" value="1"/>
</dbReference>
<proteinExistence type="inferred from homology"/>
<evidence type="ECO:0000256" key="4">
    <source>
        <dbReference type="ARBA" id="ARBA00022475"/>
    </source>
</evidence>
<feature type="transmembrane region" description="Helical" evidence="8">
    <location>
        <begin position="238"/>
        <end position="257"/>
    </location>
</feature>
<evidence type="ECO:0000256" key="5">
    <source>
        <dbReference type="ARBA" id="ARBA00022692"/>
    </source>
</evidence>
<dbReference type="InterPro" id="IPR035906">
    <property type="entry name" value="MetI-like_sf"/>
</dbReference>
<keyword evidence="4" id="KW-1003">Cell membrane</keyword>
<organism evidence="10 11">
    <name type="scientific">Benzoatithermus flavus</name>
    <dbReference type="NCBI Taxonomy" id="3108223"/>
    <lineage>
        <taxon>Bacteria</taxon>
        <taxon>Pseudomonadati</taxon>
        <taxon>Pseudomonadota</taxon>
        <taxon>Alphaproteobacteria</taxon>
        <taxon>Geminicoccales</taxon>
        <taxon>Geminicoccaceae</taxon>
        <taxon>Benzoatithermus</taxon>
    </lineage>
</organism>
<sequence>MSAIASAALPAPQRRGLARRRLSTWLWRHGAWLTLLLLLPPLLWLGVVYLGSLIALLAHSFFRLDEFSGQVVHELGVTAYIELLTQRANLDIILRTVAMAAAVTLACAVIAFPIAYMAARFAGQKLKALFYLAVMLPLWSSYLVRVYAWKLILAKEGIVNWAAQTTGLAWLLDAVLALPVIGGPSLSVSYLGMFLVFTYIWLPYMILPVQAALERVPPSLIEASADLGAKPRQTFRTVILPLALPGIAAGSIFTFSLTLGDYIVPYIVGTSSLFIGQAVYIQQGTAGNIPLAAAFSIVPIAIMAVYLWAAKRLGAFDAL</sequence>
<protein>
    <submittedName>
        <fullName evidence="10">ABC transporter permease</fullName>
    </submittedName>
</protein>
<evidence type="ECO:0000256" key="2">
    <source>
        <dbReference type="ARBA" id="ARBA00007069"/>
    </source>
</evidence>
<dbReference type="InterPro" id="IPR000515">
    <property type="entry name" value="MetI-like"/>
</dbReference>
<reference evidence="10 11" key="1">
    <citation type="submission" date="2024-01" db="EMBL/GenBank/DDBJ databases">
        <title>Multi-omics insights into the function and evolution of sodium benzoate biodegradation pathways in Benzoatithermus flavus gen. nov., sp. nov. from hot spring.</title>
        <authorList>
            <person name="Hu C.-J."/>
            <person name="Li W.-J."/>
        </authorList>
    </citation>
    <scope>NUCLEOTIDE SEQUENCE [LARGE SCALE GENOMIC DNA]</scope>
    <source>
        <strain evidence="10 11">SYSU G07066</strain>
    </source>
</reference>
<feature type="transmembrane region" description="Helical" evidence="8">
    <location>
        <begin position="188"/>
        <end position="207"/>
    </location>
</feature>
<feature type="transmembrane region" description="Helical" evidence="8">
    <location>
        <begin position="263"/>
        <end position="281"/>
    </location>
</feature>
<evidence type="ECO:0000313" key="11">
    <source>
        <dbReference type="Proteomes" id="UP001375743"/>
    </source>
</evidence>
<comment type="similarity">
    <text evidence="2">Belongs to the binding-protein-dependent transport system permease family. CysTW subfamily.</text>
</comment>
<dbReference type="Proteomes" id="UP001375743">
    <property type="component" value="Unassembled WGS sequence"/>
</dbReference>
<keyword evidence="7 8" id="KW-0472">Membrane</keyword>
<keyword evidence="11" id="KW-1185">Reference proteome</keyword>
<comment type="caution">
    <text evidence="10">The sequence shown here is derived from an EMBL/GenBank/DDBJ whole genome shotgun (WGS) entry which is preliminary data.</text>
</comment>